<keyword evidence="6" id="KW-1185">Reference proteome</keyword>
<dbReference type="STRING" id="1081108.A0A168FQ21"/>
<dbReference type="SUPFAM" id="SSF52440">
    <property type="entry name" value="PreATP-grasp domain"/>
    <property type="match status" value="1"/>
</dbReference>
<evidence type="ECO:0000256" key="1">
    <source>
        <dbReference type="ARBA" id="ARBA00022598"/>
    </source>
</evidence>
<protein>
    <submittedName>
        <fullName evidence="5">Pyruvate carboxylase</fullName>
    </submittedName>
</protein>
<dbReference type="EMBL" id="AZHF01000005">
    <property type="protein sequence ID" value="OAA75476.1"/>
    <property type="molecule type" value="Genomic_DNA"/>
</dbReference>
<dbReference type="Pfam" id="PF00289">
    <property type="entry name" value="Biotin_carb_N"/>
    <property type="match status" value="1"/>
</dbReference>
<dbReference type="InterPro" id="IPR011764">
    <property type="entry name" value="Biotin_carboxylation_dom"/>
</dbReference>
<proteinExistence type="predicted"/>
<dbReference type="InterPro" id="IPR051602">
    <property type="entry name" value="ACC_Biotin_Carboxylase"/>
</dbReference>
<dbReference type="Proteomes" id="UP000076881">
    <property type="component" value="Unassembled WGS sequence"/>
</dbReference>
<keyword evidence="2" id="KW-0547">Nucleotide-binding</keyword>
<evidence type="ECO:0000313" key="6">
    <source>
        <dbReference type="Proteomes" id="UP000076881"/>
    </source>
</evidence>
<dbReference type="AlphaFoldDB" id="A0A168FQ21"/>
<keyword evidence="3" id="KW-0067">ATP-binding</keyword>
<evidence type="ECO:0000256" key="2">
    <source>
        <dbReference type="ARBA" id="ARBA00022741"/>
    </source>
</evidence>
<comment type="caution">
    <text evidence="5">The sequence shown here is derived from an EMBL/GenBank/DDBJ whole genome shotgun (WGS) entry which is preliminary data.</text>
</comment>
<dbReference type="InterPro" id="IPR005481">
    <property type="entry name" value="BC-like_N"/>
</dbReference>
<sequence length="156" mass="16828">MTSKPPKVLVANRGEIAARVLSAARKLGMPTVAIFAAEDKSAGYHNKADEALPACAESDRTPVDAYLNADRIVKIAREQVVDLIHPGYGFLSENGGFAEQVRAADMKFVGPPTEVIKKMGDKVAARKFAQSLAIPTVPRTEDALKDVEEAYAFAER</sequence>
<evidence type="ECO:0000256" key="3">
    <source>
        <dbReference type="ARBA" id="ARBA00022840"/>
    </source>
</evidence>
<keyword evidence="1" id="KW-0436">Ligase</keyword>
<dbReference type="PROSITE" id="PS50979">
    <property type="entry name" value="BC"/>
    <property type="match status" value="1"/>
</dbReference>
<evidence type="ECO:0000313" key="5">
    <source>
        <dbReference type="EMBL" id="OAA75476.1"/>
    </source>
</evidence>
<dbReference type="GO" id="GO:0016874">
    <property type="term" value="F:ligase activity"/>
    <property type="evidence" value="ECO:0007669"/>
    <property type="project" value="UniProtKB-KW"/>
</dbReference>
<dbReference type="PANTHER" id="PTHR48095:SF2">
    <property type="entry name" value="BIOTIN CARBOXYLASE, CHLOROPLASTIC"/>
    <property type="match status" value="1"/>
</dbReference>
<dbReference type="InterPro" id="IPR016185">
    <property type="entry name" value="PreATP-grasp_dom_sf"/>
</dbReference>
<feature type="domain" description="Biotin carboxylation" evidence="4">
    <location>
        <begin position="4"/>
        <end position="156"/>
    </location>
</feature>
<keyword evidence="5" id="KW-0670">Pyruvate</keyword>
<dbReference type="GO" id="GO:0005524">
    <property type="term" value="F:ATP binding"/>
    <property type="evidence" value="ECO:0007669"/>
    <property type="project" value="UniProtKB-KW"/>
</dbReference>
<name>A0A168FQ21_CORDF</name>
<dbReference type="Gene3D" id="3.30.470.20">
    <property type="entry name" value="ATP-grasp fold, B domain"/>
    <property type="match status" value="1"/>
</dbReference>
<evidence type="ECO:0000259" key="4">
    <source>
        <dbReference type="PROSITE" id="PS50979"/>
    </source>
</evidence>
<dbReference type="OrthoDB" id="196847at2759"/>
<gene>
    <name evidence="5" type="ORF">LEL_07464</name>
</gene>
<dbReference type="PANTHER" id="PTHR48095">
    <property type="entry name" value="PYRUVATE CARBOXYLASE SUBUNIT A"/>
    <property type="match status" value="1"/>
</dbReference>
<accession>A0A168FQ21</accession>
<organism evidence="5 6">
    <name type="scientific">Akanthomyces lecanii RCEF 1005</name>
    <dbReference type="NCBI Taxonomy" id="1081108"/>
    <lineage>
        <taxon>Eukaryota</taxon>
        <taxon>Fungi</taxon>
        <taxon>Dikarya</taxon>
        <taxon>Ascomycota</taxon>
        <taxon>Pezizomycotina</taxon>
        <taxon>Sordariomycetes</taxon>
        <taxon>Hypocreomycetidae</taxon>
        <taxon>Hypocreales</taxon>
        <taxon>Cordycipitaceae</taxon>
        <taxon>Akanthomyces</taxon>
        <taxon>Cordyceps confragosa</taxon>
    </lineage>
</organism>
<reference evidence="5 6" key="1">
    <citation type="journal article" date="2016" name="Genome Biol. Evol.">
        <title>Divergent and convergent evolution of fungal pathogenicity.</title>
        <authorList>
            <person name="Shang Y."/>
            <person name="Xiao G."/>
            <person name="Zheng P."/>
            <person name="Cen K."/>
            <person name="Zhan S."/>
            <person name="Wang C."/>
        </authorList>
    </citation>
    <scope>NUCLEOTIDE SEQUENCE [LARGE SCALE GENOMIC DNA]</scope>
    <source>
        <strain evidence="5 6">RCEF 1005</strain>
    </source>
</reference>